<keyword evidence="11" id="KW-0630">Potassium</keyword>
<evidence type="ECO:0000256" key="23">
    <source>
        <dbReference type="SAM" id="Phobius"/>
    </source>
</evidence>
<evidence type="ECO:0000256" key="15">
    <source>
        <dbReference type="ARBA" id="ARBA00023065"/>
    </source>
</evidence>
<dbReference type="SFLD" id="SFLDG00002">
    <property type="entry name" value="C1.7:_P-type_atpase_like"/>
    <property type="match status" value="1"/>
</dbReference>
<organism evidence="25 26">
    <name type="scientific">Melanomma pulvis-pyrius CBS 109.77</name>
    <dbReference type="NCBI Taxonomy" id="1314802"/>
    <lineage>
        <taxon>Eukaryota</taxon>
        <taxon>Fungi</taxon>
        <taxon>Dikarya</taxon>
        <taxon>Ascomycota</taxon>
        <taxon>Pezizomycotina</taxon>
        <taxon>Dothideomycetes</taxon>
        <taxon>Pleosporomycetidae</taxon>
        <taxon>Pleosporales</taxon>
        <taxon>Melanommataceae</taxon>
        <taxon>Melanomma</taxon>
    </lineage>
</organism>
<feature type="transmembrane region" description="Helical" evidence="23">
    <location>
        <begin position="293"/>
        <end position="314"/>
    </location>
</feature>
<dbReference type="FunFam" id="3.40.50.1000:FF:000047">
    <property type="entry name" value="Sodium P-type ATPase"/>
    <property type="match status" value="1"/>
</dbReference>
<dbReference type="SUPFAM" id="SSF56784">
    <property type="entry name" value="HAD-like"/>
    <property type="match status" value="1"/>
</dbReference>
<feature type="compositionally biased region" description="Basic and acidic residues" evidence="22">
    <location>
        <begin position="1072"/>
        <end position="1084"/>
    </location>
</feature>
<keyword evidence="13 23" id="KW-1133">Transmembrane helix</keyword>
<dbReference type="EC" id="7.2.2.3" evidence="19"/>
<evidence type="ECO:0000256" key="8">
    <source>
        <dbReference type="ARBA" id="ARBA00022741"/>
    </source>
</evidence>
<keyword evidence="8" id="KW-0547">Nucleotide-binding</keyword>
<evidence type="ECO:0000256" key="5">
    <source>
        <dbReference type="ARBA" id="ARBA00022538"/>
    </source>
</evidence>
<evidence type="ECO:0000256" key="18">
    <source>
        <dbReference type="ARBA" id="ARBA00035017"/>
    </source>
</evidence>
<dbReference type="SFLD" id="SFLDF00027">
    <property type="entry name" value="p-type_atpase"/>
    <property type="match status" value="1"/>
</dbReference>
<dbReference type="Gene3D" id="2.70.150.10">
    <property type="entry name" value="Calcium-transporting ATPase, cytoplasmic transduction domain A"/>
    <property type="match status" value="1"/>
</dbReference>
<dbReference type="Pfam" id="PF13246">
    <property type="entry name" value="Cation_ATPase"/>
    <property type="match status" value="1"/>
</dbReference>
<gene>
    <name evidence="25" type="ORF">K505DRAFT_315312</name>
</gene>
<dbReference type="GO" id="GO:0016887">
    <property type="term" value="F:ATP hydrolysis activity"/>
    <property type="evidence" value="ECO:0007669"/>
    <property type="project" value="InterPro"/>
</dbReference>
<evidence type="ECO:0000259" key="24">
    <source>
        <dbReference type="SMART" id="SM00831"/>
    </source>
</evidence>
<dbReference type="GO" id="GO:0008554">
    <property type="term" value="F:P-type sodium transporter activity"/>
    <property type="evidence" value="ECO:0007669"/>
    <property type="project" value="UniProtKB-EC"/>
</dbReference>
<dbReference type="PROSITE" id="PS00154">
    <property type="entry name" value="ATPASE_E1_E2"/>
    <property type="match status" value="1"/>
</dbReference>
<keyword evidence="15" id="KW-0406">Ion transport</keyword>
<dbReference type="OrthoDB" id="3352408at2759"/>
<evidence type="ECO:0000256" key="2">
    <source>
        <dbReference type="ARBA" id="ARBA00004651"/>
    </source>
</evidence>
<keyword evidence="26" id="KW-1185">Reference proteome</keyword>
<dbReference type="InterPro" id="IPR006068">
    <property type="entry name" value="ATPase_P-typ_cation-transptr_C"/>
</dbReference>
<keyword evidence="9" id="KW-0067">ATP-binding</keyword>
<feature type="transmembrane region" description="Helical" evidence="23">
    <location>
        <begin position="976"/>
        <end position="997"/>
    </location>
</feature>
<dbReference type="SUPFAM" id="SSF81660">
    <property type="entry name" value="Metal cation-transporting ATPase, ATP-binding domain N"/>
    <property type="match status" value="1"/>
</dbReference>
<dbReference type="Gene3D" id="1.20.1110.10">
    <property type="entry name" value="Calcium-transporting ATPase, transmembrane domain"/>
    <property type="match status" value="3"/>
</dbReference>
<dbReference type="InterPro" id="IPR036412">
    <property type="entry name" value="HAD-like_sf"/>
</dbReference>
<dbReference type="SUPFAM" id="SSF81665">
    <property type="entry name" value="Calcium ATPase, transmembrane domain M"/>
    <property type="match status" value="1"/>
</dbReference>
<dbReference type="InterPro" id="IPR018303">
    <property type="entry name" value="ATPase_P-typ_P_site"/>
</dbReference>
<dbReference type="Pfam" id="PF00122">
    <property type="entry name" value="E1-E2_ATPase"/>
    <property type="match status" value="1"/>
</dbReference>
<evidence type="ECO:0000256" key="11">
    <source>
        <dbReference type="ARBA" id="ARBA00022958"/>
    </source>
</evidence>
<evidence type="ECO:0000256" key="7">
    <source>
        <dbReference type="ARBA" id="ARBA00022723"/>
    </source>
</evidence>
<feature type="region of interest" description="Disordered" evidence="22">
    <location>
        <begin position="1071"/>
        <end position="1091"/>
    </location>
</feature>
<evidence type="ECO:0000256" key="3">
    <source>
        <dbReference type="ARBA" id="ARBA00022448"/>
    </source>
</evidence>
<comment type="similarity">
    <text evidence="18">Belongs to the cation transport ATPase (P-type) (TC 3.A.3) family. Type IID subfamily.</text>
</comment>
<dbReference type="InterPro" id="IPR008250">
    <property type="entry name" value="ATPase_P-typ_transduc_dom_A_sf"/>
</dbReference>
<feature type="domain" description="Cation-transporting P-type ATPase N-terminal" evidence="24">
    <location>
        <begin position="17"/>
        <end position="91"/>
    </location>
</feature>
<dbReference type="InterPro" id="IPR059000">
    <property type="entry name" value="ATPase_P-type_domA"/>
</dbReference>
<reference evidence="25" key="1">
    <citation type="journal article" date="2020" name="Stud. Mycol.">
        <title>101 Dothideomycetes genomes: a test case for predicting lifestyles and emergence of pathogens.</title>
        <authorList>
            <person name="Haridas S."/>
            <person name="Albert R."/>
            <person name="Binder M."/>
            <person name="Bloem J."/>
            <person name="Labutti K."/>
            <person name="Salamov A."/>
            <person name="Andreopoulos B."/>
            <person name="Baker S."/>
            <person name="Barry K."/>
            <person name="Bills G."/>
            <person name="Bluhm B."/>
            <person name="Cannon C."/>
            <person name="Castanera R."/>
            <person name="Culley D."/>
            <person name="Daum C."/>
            <person name="Ezra D."/>
            <person name="Gonzalez J."/>
            <person name="Henrissat B."/>
            <person name="Kuo A."/>
            <person name="Liang C."/>
            <person name="Lipzen A."/>
            <person name="Lutzoni F."/>
            <person name="Magnuson J."/>
            <person name="Mondo S."/>
            <person name="Nolan M."/>
            <person name="Ohm R."/>
            <person name="Pangilinan J."/>
            <person name="Park H.-J."/>
            <person name="Ramirez L."/>
            <person name="Alfaro M."/>
            <person name="Sun H."/>
            <person name="Tritt A."/>
            <person name="Yoshinaga Y."/>
            <person name="Zwiers L.-H."/>
            <person name="Turgeon B."/>
            <person name="Goodwin S."/>
            <person name="Spatafora J."/>
            <person name="Crous P."/>
            <person name="Grigoriev I."/>
        </authorList>
    </citation>
    <scope>NUCLEOTIDE SEQUENCE</scope>
    <source>
        <strain evidence="25">CBS 109.77</strain>
    </source>
</reference>
<sequence>MGKHKETEVVQYDPDVPAHTQPFKDVLEILCVNQESGLSEDEAKKRKEKYGPNQLDEGPGVQPFRILVHQVANALTLVLIMAMVASFAIQSWIEGGVITFVILLNIVVGFFQEFSAEKTLSSIRALGSPTARVIRNGESQVVPTGDLVPGDIVELITGNTVPADLRIVEAVNLETDEALLTGESLPVAKSSNSTFEKDVGAGDRLNIAFSSSTVTKGRARGVIIATGMQTEIGKIAAALKKQGSKVRPVKRKENGSAAFYRYLQAWALTGGDAVKHFLGIDSGTPLQRKLSKLAILLFFIACLCALIVEAANNFSSQKEIVIYGVATGLSMIPASLIVVLTITMAVGTKRMSKRSVIVRKLDSLEALGAVTNICSDKTGTLTQGRMVAKTAWIAGRGTINVGTTREPYDPTVGEITARDGPPYDNNADETVVAADKLRSGVLTTEHASTERFMNIASMANVAHVQQTEDGAWTARGDPTEMAIQVFASRFNWNRHRLVGGNDDSETGDWYCLAEFPFDSDSKRMSVLYGRRSTNGEKFAARWVFTKGALERVLPLCTSIQDDSGEAHPMTDADRIVINDSVDHMANQGLRVLCLASYEWTQPEMPSYTELKRQDVEKDLTFCGLIGLYDPPRPESTAAVAACARASIAVHMLTGDHPGTATAIAKQVGIIPDRFEHLAADVTDSLVMTAMQFDKLSDDEVDRLSVLPRVIARCTPQTKVRMIEALHRRGKFVAMTGDGVNDSPSLVRADVGIAMGQSGSDVAKDASDIILTDDNFASILNAVEEGRRLFDNIKRFILHVLAENIAQACTLLVGLAFKDQAGNSVFPLAPVQILWVIMATSGMPDMGLGMEVAAPDIMDRPPHDLNVGVFNVELIVDMIVYGLWMSVLCISSFVLIVWGFGDGNLGSNCNNSYSADCNLVFRARATTFVCLTWFALFLAWEMANFRRSFFRQKPRNESYRWYHVFYQWWIDSRSNPFLFWAVIAGFVTIFPTLYIPVINHAVFKHEGITWEWGVVVVESMLFFTGCETWKWSKRVFFRRRAVKQGGVKDLEGKGPATFAGSLMTDMTLTTTHARSEAGKSEKKSMADSSSRQ</sequence>
<feature type="transmembrane region" description="Helical" evidence="23">
    <location>
        <begin position="95"/>
        <end position="114"/>
    </location>
</feature>
<keyword evidence="7" id="KW-0479">Metal-binding</keyword>
<accession>A0A6A6WW91</accession>
<dbReference type="GO" id="GO:0005524">
    <property type="term" value="F:ATP binding"/>
    <property type="evidence" value="ECO:0007669"/>
    <property type="project" value="UniProtKB-KW"/>
</dbReference>
<feature type="transmembrane region" description="Helical" evidence="23">
    <location>
        <begin position="920"/>
        <end position="942"/>
    </location>
</feature>
<keyword evidence="12" id="KW-1278">Translocase</keyword>
<dbReference type="SMART" id="SM00831">
    <property type="entry name" value="Cation_ATPase_N"/>
    <property type="match status" value="1"/>
</dbReference>
<keyword evidence="17" id="KW-0739">Sodium transport</keyword>
<evidence type="ECO:0000256" key="14">
    <source>
        <dbReference type="ARBA" id="ARBA00023053"/>
    </source>
</evidence>
<dbReference type="NCBIfam" id="TIGR01523">
    <property type="entry name" value="ATPase-IID_K-Na"/>
    <property type="match status" value="1"/>
</dbReference>
<keyword evidence="14" id="KW-0915">Sodium</keyword>
<keyword evidence="4" id="KW-1003">Cell membrane</keyword>
<dbReference type="GO" id="GO:0006813">
    <property type="term" value="P:potassium ion transport"/>
    <property type="evidence" value="ECO:0007669"/>
    <property type="project" value="UniProtKB-KW"/>
</dbReference>
<evidence type="ECO:0000256" key="12">
    <source>
        <dbReference type="ARBA" id="ARBA00022967"/>
    </source>
</evidence>
<dbReference type="Proteomes" id="UP000799757">
    <property type="component" value="Unassembled WGS sequence"/>
</dbReference>
<evidence type="ECO:0000256" key="9">
    <source>
        <dbReference type="ARBA" id="ARBA00022840"/>
    </source>
</evidence>
<evidence type="ECO:0000256" key="22">
    <source>
        <dbReference type="SAM" id="MobiDB-lite"/>
    </source>
</evidence>
<dbReference type="Gene3D" id="3.40.1110.10">
    <property type="entry name" value="Calcium-transporting ATPase, cytoplasmic domain N"/>
    <property type="match status" value="1"/>
</dbReference>
<dbReference type="GO" id="GO:0046872">
    <property type="term" value="F:metal ion binding"/>
    <property type="evidence" value="ECO:0007669"/>
    <property type="project" value="UniProtKB-KW"/>
</dbReference>
<feature type="transmembrane region" description="Helical" evidence="23">
    <location>
        <begin position="873"/>
        <end position="900"/>
    </location>
</feature>
<evidence type="ECO:0000256" key="17">
    <source>
        <dbReference type="ARBA" id="ARBA00023201"/>
    </source>
</evidence>
<dbReference type="InterPro" id="IPR001757">
    <property type="entry name" value="P_typ_ATPase"/>
</dbReference>
<evidence type="ECO:0000256" key="4">
    <source>
        <dbReference type="ARBA" id="ARBA00022475"/>
    </source>
</evidence>
<dbReference type="NCBIfam" id="TIGR01494">
    <property type="entry name" value="ATPase_P-type"/>
    <property type="match status" value="2"/>
</dbReference>
<dbReference type="FunFam" id="1.20.1110.10:FF:000020">
    <property type="entry name" value="Sodium ion P-type ATPase"/>
    <property type="match status" value="1"/>
</dbReference>
<dbReference type="FunFam" id="2.70.150.10:FF:000016">
    <property type="entry name" value="Calcium-transporting P-type ATPase putative"/>
    <property type="match status" value="1"/>
</dbReference>
<dbReference type="SUPFAM" id="SSF81653">
    <property type="entry name" value="Calcium ATPase, transduction domain A"/>
    <property type="match status" value="1"/>
</dbReference>
<evidence type="ECO:0000256" key="21">
    <source>
        <dbReference type="ARBA" id="ARBA00049499"/>
    </source>
</evidence>
<keyword evidence="10" id="KW-0460">Magnesium</keyword>
<comment type="cofactor">
    <cofactor evidence="1">
        <name>Mg(2+)</name>
        <dbReference type="ChEBI" id="CHEBI:18420"/>
    </cofactor>
</comment>
<protein>
    <recommendedName>
        <fullName evidence="19">P-type Na(+) transporter</fullName>
        <ecNumber evidence="19">7.2.2.3</ecNumber>
    </recommendedName>
</protein>
<evidence type="ECO:0000256" key="20">
    <source>
        <dbReference type="ARBA" id="ARBA00048599"/>
    </source>
</evidence>
<evidence type="ECO:0000313" key="25">
    <source>
        <dbReference type="EMBL" id="KAF2788193.1"/>
    </source>
</evidence>
<evidence type="ECO:0000256" key="13">
    <source>
        <dbReference type="ARBA" id="ARBA00022989"/>
    </source>
</evidence>
<comment type="catalytic activity">
    <reaction evidence="20">
        <text>K(+)(in) + ATP + H2O = K(+)(out) + ADP + phosphate + H(+)</text>
        <dbReference type="Rhea" id="RHEA:75815"/>
        <dbReference type="ChEBI" id="CHEBI:15377"/>
        <dbReference type="ChEBI" id="CHEBI:15378"/>
        <dbReference type="ChEBI" id="CHEBI:29103"/>
        <dbReference type="ChEBI" id="CHEBI:30616"/>
        <dbReference type="ChEBI" id="CHEBI:43474"/>
        <dbReference type="ChEBI" id="CHEBI:456216"/>
    </reaction>
</comment>
<dbReference type="FunFam" id="3.40.1110.10:FF:000039">
    <property type="entry name" value="Sodium P-type ATPase"/>
    <property type="match status" value="1"/>
</dbReference>
<evidence type="ECO:0000256" key="1">
    <source>
        <dbReference type="ARBA" id="ARBA00001946"/>
    </source>
</evidence>
<dbReference type="Pfam" id="PF00689">
    <property type="entry name" value="Cation_ATPase_C"/>
    <property type="match status" value="1"/>
</dbReference>
<comment type="subcellular location">
    <subcellularLocation>
        <location evidence="2">Cell membrane</location>
        <topology evidence="2">Multi-pass membrane protein</topology>
    </subcellularLocation>
</comment>
<evidence type="ECO:0000256" key="16">
    <source>
        <dbReference type="ARBA" id="ARBA00023136"/>
    </source>
</evidence>
<dbReference type="Pfam" id="PF00690">
    <property type="entry name" value="Cation_ATPase_N"/>
    <property type="match status" value="1"/>
</dbReference>
<dbReference type="SFLD" id="SFLDS00003">
    <property type="entry name" value="Haloacid_Dehalogenase"/>
    <property type="match status" value="1"/>
</dbReference>
<dbReference type="GO" id="GO:0005886">
    <property type="term" value="C:plasma membrane"/>
    <property type="evidence" value="ECO:0007669"/>
    <property type="project" value="UniProtKB-SubCell"/>
</dbReference>
<keyword evidence="3" id="KW-0813">Transport</keyword>
<keyword evidence="16 23" id="KW-0472">Membrane</keyword>
<dbReference type="PRINTS" id="PR00119">
    <property type="entry name" value="CATATPASE"/>
</dbReference>
<dbReference type="InterPro" id="IPR006414">
    <property type="entry name" value="P-type_ATPase_IID"/>
</dbReference>
<comment type="catalytic activity">
    <reaction evidence="21">
        <text>Na(+)(in) + ATP + H2O = Na(+)(out) + ADP + phosphate + H(+)</text>
        <dbReference type="Rhea" id="RHEA:14633"/>
        <dbReference type="ChEBI" id="CHEBI:15377"/>
        <dbReference type="ChEBI" id="CHEBI:15378"/>
        <dbReference type="ChEBI" id="CHEBI:29101"/>
        <dbReference type="ChEBI" id="CHEBI:30616"/>
        <dbReference type="ChEBI" id="CHEBI:43474"/>
        <dbReference type="ChEBI" id="CHEBI:456216"/>
        <dbReference type="EC" id="7.2.2.3"/>
    </reaction>
    <physiologicalReaction direction="left-to-right" evidence="21">
        <dbReference type="Rhea" id="RHEA:14634"/>
    </physiologicalReaction>
</comment>
<dbReference type="FunFam" id="1.20.1110.10:FF:000015">
    <property type="entry name" value="Sodium ion P-type ATPase"/>
    <property type="match status" value="1"/>
</dbReference>
<feature type="transmembrane region" description="Helical" evidence="23">
    <location>
        <begin position="320"/>
        <end position="346"/>
    </location>
</feature>
<feature type="transmembrane region" description="Helical" evidence="23">
    <location>
        <begin position="71"/>
        <end position="89"/>
    </location>
</feature>
<keyword evidence="6 23" id="KW-0812">Transmembrane</keyword>
<dbReference type="InterPro" id="IPR004014">
    <property type="entry name" value="ATPase_P-typ_cation-transptr_N"/>
</dbReference>
<dbReference type="FunFam" id="3.40.50.1000:FF:000001">
    <property type="entry name" value="Phospholipid-transporting ATPase IC"/>
    <property type="match status" value="1"/>
</dbReference>
<dbReference type="EMBL" id="MU002238">
    <property type="protein sequence ID" value="KAF2788193.1"/>
    <property type="molecule type" value="Genomic_DNA"/>
</dbReference>
<evidence type="ECO:0000256" key="19">
    <source>
        <dbReference type="ARBA" id="ARBA00035029"/>
    </source>
</evidence>
<feature type="transmembrane region" description="Helical" evidence="23">
    <location>
        <begin position="1009"/>
        <end position="1028"/>
    </location>
</feature>
<dbReference type="InterPro" id="IPR023298">
    <property type="entry name" value="ATPase_P-typ_TM_dom_sf"/>
</dbReference>
<keyword evidence="5" id="KW-0633">Potassium transport</keyword>
<evidence type="ECO:0000256" key="10">
    <source>
        <dbReference type="ARBA" id="ARBA00022842"/>
    </source>
</evidence>
<evidence type="ECO:0000313" key="26">
    <source>
        <dbReference type="Proteomes" id="UP000799757"/>
    </source>
</evidence>
<name>A0A6A6WW91_9PLEO</name>
<evidence type="ECO:0000256" key="6">
    <source>
        <dbReference type="ARBA" id="ARBA00022692"/>
    </source>
</evidence>
<dbReference type="PANTHER" id="PTHR42861">
    <property type="entry name" value="CALCIUM-TRANSPORTING ATPASE"/>
    <property type="match status" value="1"/>
</dbReference>
<proteinExistence type="inferred from homology"/>
<dbReference type="InterPro" id="IPR044492">
    <property type="entry name" value="P_typ_ATPase_HD_dom"/>
</dbReference>
<dbReference type="AlphaFoldDB" id="A0A6A6WW91"/>
<dbReference type="InterPro" id="IPR023299">
    <property type="entry name" value="ATPase_P-typ_cyto_dom_N"/>
</dbReference>